<comment type="caution">
    <text evidence="1">The sequence shown here is derived from an EMBL/GenBank/DDBJ whole genome shotgun (WGS) entry which is preliminary data.</text>
</comment>
<dbReference type="Proteomes" id="UP001497444">
    <property type="component" value="Unassembled WGS sequence"/>
</dbReference>
<accession>A0ABP0V9E9</accession>
<evidence type="ECO:0000313" key="1">
    <source>
        <dbReference type="EMBL" id="CAK9250601.1"/>
    </source>
</evidence>
<name>A0ABP0V9E9_9BRYO</name>
<gene>
    <name evidence="1" type="ORF">CSSPJE1EN1_LOCUS25979</name>
</gene>
<keyword evidence="2" id="KW-1185">Reference proteome</keyword>
<sequence length="249" mass="28311">MDSGIVFSSASSSSPSSFALSQRVFQPVVNPRPRIQHCHSLCSSFSGVGVSTPSTWNQIKQFSHKSRSSNKLERRRPVSHTVVVAAGDVPDFLPATWTKTRDDKPFGPSFDLTAEETALRQLNALHDNDIPYADHGVEVMYRFAGFDPFKRSEYFGPFFDLGQFERFRRIFHHSTYRVLLSHTERRVLSSLYVNEHCFKQRVWISGARPGEEEVFEFTLIQRVGGNWDGYWLTDSLRHDGNGITGGIAY</sequence>
<dbReference type="PANTHER" id="PTHR35716">
    <property type="entry name" value="OS05G0574700 PROTEIN-RELATED"/>
    <property type="match status" value="1"/>
</dbReference>
<protein>
    <submittedName>
        <fullName evidence="1">Uncharacterized protein</fullName>
    </submittedName>
</protein>
<proteinExistence type="predicted"/>
<reference evidence="1" key="1">
    <citation type="submission" date="2024-02" db="EMBL/GenBank/DDBJ databases">
        <authorList>
            <consortium name="ELIXIR-Norway"/>
            <consortium name="Elixir Norway"/>
        </authorList>
    </citation>
    <scope>NUCLEOTIDE SEQUENCE</scope>
</reference>
<dbReference type="PANTHER" id="PTHR35716:SF1">
    <property type="entry name" value="OS05G0574700 PROTEIN"/>
    <property type="match status" value="1"/>
</dbReference>
<organism evidence="1 2">
    <name type="scientific">Sphagnum jensenii</name>
    <dbReference type="NCBI Taxonomy" id="128206"/>
    <lineage>
        <taxon>Eukaryota</taxon>
        <taxon>Viridiplantae</taxon>
        <taxon>Streptophyta</taxon>
        <taxon>Embryophyta</taxon>
        <taxon>Bryophyta</taxon>
        <taxon>Sphagnophytina</taxon>
        <taxon>Sphagnopsida</taxon>
        <taxon>Sphagnales</taxon>
        <taxon>Sphagnaceae</taxon>
        <taxon>Sphagnum</taxon>
    </lineage>
</organism>
<dbReference type="EMBL" id="CAXAQS010000201">
    <property type="protein sequence ID" value="CAK9250601.1"/>
    <property type="molecule type" value="Genomic_DNA"/>
</dbReference>
<evidence type="ECO:0000313" key="2">
    <source>
        <dbReference type="Proteomes" id="UP001497444"/>
    </source>
</evidence>